<feature type="compositionally biased region" description="Polar residues" evidence="1">
    <location>
        <begin position="18"/>
        <end position="39"/>
    </location>
</feature>
<dbReference type="EMBL" id="KZ824277">
    <property type="protein sequence ID" value="RAL13806.1"/>
    <property type="molecule type" value="Genomic_DNA"/>
</dbReference>
<sequence>MSSHKSDGGRIPRLKDVASQSRNVSSTGMTSVHSSNSAAQLLHRPRIPRSNNASTRNSRTSSSSDAGDSRHASASSNTSRIPTGSMVRPPLSSQGTIHPSPPYSTPDLMADRRVPQVSHMVAEPLSPAGLEPQTPGPGRLRNVLRRKPPTIGQHSAQTRPMPDRIKSQKLNVIIPEQPPIGRSTTTLSQTAPSNTSLIGQLPSPMASQEIFPSSVSDSKADNGPKEFASLRTATINTQNLPPPTPLIPSASSPSTRYSESPGMWSRTSTPTTLSSYSPGISIPPKGPRMRQPSPSQSRLPVFSPKSHQLSLVAPHTAIDAPKPSTKTNLSGSHSDNEHGESIGKMNMARTPNVASSSLPRKLPMGTNPSLSSGNQPDYDIQPVLQARQKSEPMSRGERATGMKISVQIPTRPSREGTHQLVLEPSPVIRSNIAPTALTGHRRRISTDRSAVTEASASSSLSATTSVDSLHSTISMRTTSRTPTSPELLRRTPWLLSKSPKPQHDAISPGKSRSLGLFTKNSKPEVEKENENRSNRKGPAAGTGHEGYGRYSQRGRKLSTTSTTSRERSSSSARSGPRSVISKGSTKSRPELELDDFLLERLEPVIIHGGGMDGVAAAMKRQSEQSTSGFSTGTNSILTQQSKISPSASGSTETLPSSRATSVTLGDTVRRGSKGQNISSILAFSELASMPIKPSEQTMVGNSQSVVQSSPQSRKPQPSDDRRVEAHEKKSDTARPNVETAASSGPKLHATVSPLAARRPIPYYALLDVDSDPLEEIVHNVENSPPTEDEDIVSPVDVPPALELRNPTESILLPSPPKLHDSLFRDQIQSPKVYFDHSFASQNPATQSPESKLEVKRTSRLTSIGRIPRVVSRRERPHKPALQSFSRPFSVADSPSLLAPVVPKPYAFSPPSSQPSTMRPLESPQKGTIYGFDLTNPFGDLFQFSVLDFIAGPYAKDEFMTFYPRKESVVSSSSGSESLTAITAVVPSPGADLTEDEVWGEYDDLIDHVLSPQTTSTLFSIDSETDRNLEMATMASRTLQAGLNGDQATRFSGLLDGPKVELTPSSPLSSHDSVELRRSTVAAEIRTSIAPSSQPSFSSIIACYCDNHEDKKDTTEREVDSVTAVPPAEHPSGLLGSPALVASPSFEKCRQRNTVLFDIAERDREGPTALTNIRSGSLMTSRWLSFGRVLFSPGHNRVQSGDQERILVVDGLGNDDWSFYCALTYPTASIYSLNEGLNAATFKHPAAWQPPSNHHTFYQSTLNEPLPFPKGYFTVTVLRFPAACAESAQAKLVSECKRVLRAGGYLEMSILDRDMVNMGHRTRKALRTLKERTYVSDPNISLKPASDSVQKMLGKCGFDNLRRCMVRIPVAGMIVRSSASSTSTSSSNPSLLATIAGSSSNISAKNKSSQAIYQKLHGKSSSNDTDLSLGDLLSDPHPSPSNDESIRKIVAKVGRWWYTRCYEMPVLPNGDVALSMWSDRKVIRECQQRGTGFRLWIAYAQKPSEKRRTASV</sequence>
<feature type="compositionally biased region" description="Low complexity" evidence="1">
    <location>
        <begin position="558"/>
        <end position="581"/>
    </location>
</feature>
<feature type="compositionally biased region" description="Polar residues" evidence="1">
    <location>
        <begin position="249"/>
        <end position="258"/>
    </location>
</feature>
<feature type="compositionally biased region" description="Low complexity" evidence="1">
    <location>
        <begin position="49"/>
        <end position="76"/>
    </location>
</feature>
<feature type="compositionally biased region" description="Basic and acidic residues" evidence="1">
    <location>
        <begin position="1"/>
        <end position="16"/>
    </location>
</feature>
<feature type="compositionally biased region" description="Basic and acidic residues" evidence="1">
    <location>
        <begin position="716"/>
        <end position="732"/>
    </location>
</feature>
<reference evidence="2 3" key="1">
    <citation type="submission" date="2018-02" db="EMBL/GenBank/DDBJ databases">
        <title>The genomes of Aspergillus section Nigri reveals drivers in fungal speciation.</title>
        <authorList>
            <consortium name="DOE Joint Genome Institute"/>
            <person name="Vesth T.C."/>
            <person name="Nybo J."/>
            <person name="Theobald S."/>
            <person name="Brandl J."/>
            <person name="Frisvad J.C."/>
            <person name="Nielsen K.F."/>
            <person name="Lyhne E.K."/>
            <person name="Kogle M.E."/>
            <person name="Kuo A."/>
            <person name="Riley R."/>
            <person name="Clum A."/>
            <person name="Nolan M."/>
            <person name="Lipzen A."/>
            <person name="Salamov A."/>
            <person name="Henrissat B."/>
            <person name="Wiebenga A."/>
            <person name="De vries R.P."/>
            <person name="Grigoriev I.V."/>
            <person name="Mortensen U.H."/>
            <person name="Andersen M.R."/>
            <person name="Baker S.E."/>
        </authorList>
    </citation>
    <scope>NUCLEOTIDE SEQUENCE [LARGE SCALE GENOMIC DNA]</scope>
    <source>
        <strain evidence="2 3">CBS 101889</strain>
    </source>
</reference>
<evidence type="ECO:0000313" key="3">
    <source>
        <dbReference type="Proteomes" id="UP000248961"/>
    </source>
</evidence>
<feature type="compositionally biased region" description="Polar residues" evidence="1">
    <location>
        <begin position="623"/>
        <end position="664"/>
    </location>
</feature>
<feature type="region of interest" description="Disordered" evidence="1">
    <location>
        <begin position="177"/>
        <end position="378"/>
    </location>
</feature>
<feature type="region of interest" description="Disordered" evidence="1">
    <location>
        <begin position="125"/>
        <end position="144"/>
    </location>
</feature>
<feature type="region of interest" description="Disordered" evidence="1">
    <location>
        <begin position="1"/>
        <end position="109"/>
    </location>
</feature>
<feature type="compositionally biased region" description="Polar residues" evidence="1">
    <location>
        <begin position="324"/>
        <end position="333"/>
    </location>
</feature>
<dbReference type="OrthoDB" id="5382952at2759"/>
<feature type="compositionally biased region" description="Low complexity" evidence="1">
    <location>
        <begin position="1419"/>
        <end position="1435"/>
    </location>
</feature>
<dbReference type="VEuPathDB" id="FungiDB:BO97DRAFT_26461"/>
<dbReference type="STRING" id="1450537.A0A395I267"/>
<feature type="compositionally biased region" description="Polar residues" evidence="1">
    <location>
        <begin position="182"/>
        <end position="198"/>
    </location>
</feature>
<accession>A0A395I267</accession>
<keyword evidence="3" id="KW-1185">Reference proteome</keyword>
<dbReference type="CDD" id="cd02440">
    <property type="entry name" value="AdoMet_MTases"/>
    <property type="match status" value="1"/>
</dbReference>
<feature type="region of interest" description="Disordered" evidence="1">
    <location>
        <begin position="617"/>
        <end position="671"/>
    </location>
</feature>
<dbReference type="Proteomes" id="UP000248961">
    <property type="component" value="Unassembled WGS sequence"/>
</dbReference>
<dbReference type="Gene3D" id="3.40.50.150">
    <property type="entry name" value="Vaccinia Virus protein VP39"/>
    <property type="match status" value="1"/>
</dbReference>
<evidence type="ECO:0000256" key="1">
    <source>
        <dbReference type="SAM" id="MobiDB-lite"/>
    </source>
</evidence>
<proteinExistence type="predicted"/>
<protein>
    <recommendedName>
        <fullName evidence="4">Methyltransferase type 11 domain-containing protein</fullName>
    </recommendedName>
</protein>
<evidence type="ECO:0008006" key="4">
    <source>
        <dbReference type="Google" id="ProtNLM"/>
    </source>
</evidence>
<dbReference type="GeneID" id="37195213"/>
<feature type="compositionally biased region" description="Basic and acidic residues" evidence="1">
    <location>
        <begin position="521"/>
        <end position="533"/>
    </location>
</feature>
<feature type="compositionally biased region" description="Polar residues" evidence="1">
    <location>
        <begin position="366"/>
        <end position="375"/>
    </location>
</feature>
<feature type="region of interest" description="Disordered" evidence="1">
    <location>
        <begin position="1414"/>
        <end position="1443"/>
    </location>
</feature>
<feature type="region of interest" description="Disordered" evidence="1">
    <location>
        <begin position="440"/>
        <end position="587"/>
    </location>
</feature>
<feature type="compositionally biased region" description="Low complexity" evidence="1">
    <location>
        <begin position="265"/>
        <end position="277"/>
    </location>
</feature>
<feature type="compositionally biased region" description="Low complexity" evidence="1">
    <location>
        <begin position="702"/>
        <end position="715"/>
    </location>
</feature>
<gene>
    <name evidence="2" type="ORF">BO97DRAFT_26461</name>
</gene>
<evidence type="ECO:0000313" key="2">
    <source>
        <dbReference type="EMBL" id="RAL13806.1"/>
    </source>
</evidence>
<organism evidence="2 3">
    <name type="scientific">Aspergillus homomorphus (strain CBS 101889)</name>
    <dbReference type="NCBI Taxonomy" id="1450537"/>
    <lineage>
        <taxon>Eukaryota</taxon>
        <taxon>Fungi</taxon>
        <taxon>Dikarya</taxon>
        <taxon>Ascomycota</taxon>
        <taxon>Pezizomycotina</taxon>
        <taxon>Eurotiomycetes</taxon>
        <taxon>Eurotiomycetidae</taxon>
        <taxon>Eurotiales</taxon>
        <taxon>Aspergillaceae</taxon>
        <taxon>Aspergillus</taxon>
        <taxon>Aspergillus subgen. Circumdati</taxon>
    </lineage>
</organism>
<dbReference type="SUPFAM" id="SSF53335">
    <property type="entry name" value="S-adenosyl-L-methionine-dependent methyltransferases"/>
    <property type="match status" value="1"/>
</dbReference>
<feature type="compositionally biased region" description="Low complexity" evidence="1">
    <location>
        <begin position="449"/>
        <end position="485"/>
    </location>
</feature>
<dbReference type="InterPro" id="IPR029063">
    <property type="entry name" value="SAM-dependent_MTases_sf"/>
</dbReference>
<feature type="region of interest" description="Disordered" evidence="1">
    <location>
        <begin position="695"/>
        <end position="746"/>
    </location>
</feature>
<name>A0A395I267_ASPHC</name>
<dbReference type="RefSeq" id="XP_025552960.1">
    <property type="nucleotide sequence ID" value="XM_025690924.1"/>
</dbReference>